<gene>
    <name evidence="4" type="ORF">OHV25_01785</name>
</gene>
<feature type="signal peptide" evidence="3">
    <location>
        <begin position="1"/>
        <end position="20"/>
    </location>
</feature>
<dbReference type="InterPro" id="IPR009003">
    <property type="entry name" value="Peptidase_S1_PA"/>
</dbReference>
<dbReference type="AlphaFoldDB" id="A0AAU2GRT2"/>
<proteinExistence type="predicted"/>
<dbReference type="PANTHER" id="PTHR15462:SF19">
    <property type="entry name" value="PEPTIDASE S1 DOMAIN-CONTAINING PROTEIN"/>
    <property type="match status" value="1"/>
</dbReference>
<dbReference type="SUPFAM" id="SSF50494">
    <property type="entry name" value="Trypsin-like serine proteases"/>
    <property type="match status" value="1"/>
</dbReference>
<dbReference type="Gene3D" id="2.40.10.10">
    <property type="entry name" value="Trypsin-like serine proteases"/>
    <property type="match status" value="2"/>
</dbReference>
<evidence type="ECO:0000256" key="1">
    <source>
        <dbReference type="ARBA" id="ARBA00022729"/>
    </source>
</evidence>
<feature type="chain" id="PRO_5043804705" description="Secreted protein" evidence="3">
    <location>
        <begin position="21"/>
        <end position="373"/>
    </location>
</feature>
<reference evidence="4" key="1">
    <citation type="submission" date="2022-10" db="EMBL/GenBank/DDBJ databases">
        <title>The complete genomes of actinobacterial strains from the NBC collection.</title>
        <authorList>
            <person name="Joergensen T.S."/>
            <person name="Alvarez Arevalo M."/>
            <person name="Sterndorff E.B."/>
            <person name="Faurdal D."/>
            <person name="Vuksanovic O."/>
            <person name="Mourched A.-S."/>
            <person name="Charusanti P."/>
            <person name="Shaw S."/>
            <person name="Blin K."/>
            <person name="Weber T."/>
        </authorList>
    </citation>
    <scope>NUCLEOTIDE SEQUENCE</scope>
    <source>
        <strain evidence="4">NBC_00060</strain>
    </source>
</reference>
<evidence type="ECO:0008006" key="5">
    <source>
        <dbReference type="Google" id="ProtNLM"/>
    </source>
</evidence>
<feature type="region of interest" description="Disordered" evidence="2">
    <location>
        <begin position="82"/>
        <end position="112"/>
    </location>
</feature>
<dbReference type="EMBL" id="CP108253">
    <property type="protein sequence ID" value="WTU38376.1"/>
    <property type="molecule type" value="Genomic_DNA"/>
</dbReference>
<organism evidence="4">
    <name type="scientific">Streptomyces sp. NBC_00060</name>
    <dbReference type="NCBI Taxonomy" id="2975636"/>
    <lineage>
        <taxon>Bacteria</taxon>
        <taxon>Bacillati</taxon>
        <taxon>Actinomycetota</taxon>
        <taxon>Actinomycetes</taxon>
        <taxon>Kitasatosporales</taxon>
        <taxon>Streptomycetaceae</taxon>
        <taxon>Streptomyces</taxon>
    </lineage>
</organism>
<evidence type="ECO:0000256" key="3">
    <source>
        <dbReference type="SAM" id="SignalP"/>
    </source>
</evidence>
<dbReference type="InterPro" id="IPR043504">
    <property type="entry name" value="Peptidase_S1_PA_chymotrypsin"/>
</dbReference>
<protein>
    <recommendedName>
        <fullName evidence="5">Secreted protein</fullName>
    </recommendedName>
</protein>
<dbReference type="InterPro" id="IPR050966">
    <property type="entry name" value="Glutamyl_endopeptidase"/>
</dbReference>
<dbReference type="PANTHER" id="PTHR15462">
    <property type="entry name" value="SERINE PROTEASE"/>
    <property type="match status" value="1"/>
</dbReference>
<keyword evidence="1 3" id="KW-0732">Signal</keyword>
<evidence type="ECO:0000256" key="2">
    <source>
        <dbReference type="SAM" id="MobiDB-lite"/>
    </source>
</evidence>
<accession>A0AAU2GRT2</accession>
<feature type="compositionally biased region" description="Basic and acidic residues" evidence="2">
    <location>
        <begin position="84"/>
        <end position="95"/>
    </location>
</feature>
<evidence type="ECO:0000313" key="4">
    <source>
        <dbReference type="EMBL" id="WTU38376.1"/>
    </source>
</evidence>
<name>A0AAU2GRT2_9ACTN</name>
<dbReference type="PROSITE" id="PS51257">
    <property type="entry name" value="PROKAR_LIPOPROTEIN"/>
    <property type="match status" value="1"/>
</dbReference>
<sequence length="373" mass="39728">MRTIRGLRLFAAAVISGLLAVTTTACGTADDNKASVSGRLAGNSPQDLKRWIEGGWQDWDKSQWLREAKDFFNPVIPGRWQPDAMKDARPGDKTVSRAAPADLGVSDPEPRPVTARPVGLPYHQFAAPVGKVFFDGPEGRMVCSATVVTDPVRPGRSNMVWTAGHCVHAGKDGGWFRNIVFVPSYNDNGVSAAQFNSSRQEDVLPFGVWWADWAQTSPQWIAEGAETGGAGAPFDFAVLHVKLPNGDGRSLEETVGNAVPVNFTAPPVKSVPAMNAKGYPAGPPFDGQFMFSCDDAPGRLSVRPDQPTMYRIGCTMTGGSSGGGWFTTGPGGQLLLTSNTSIGPADNTWLAGPSLGPEANEVYASVSRKFAFQ</sequence>